<dbReference type="RefSeq" id="WP_197159789.1">
    <property type="nucleotide sequence ID" value="NZ_JADZGI010000001.1"/>
</dbReference>
<feature type="domain" description="RepB-like DNA primase" evidence="1">
    <location>
        <begin position="142"/>
        <end position="220"/>
    </location>
</feature>
<proteinExistence type="predicted"/>
<feature type="domain" description="NrS-1 polymerase-like helicase" evidence="2">
    <location>
        <begin position="517"/>
        <end position="625"/>
    </location>
</feature>
<evidence type="ECO:0000259" key="2">
    <source>
        <dbReference type="Pfam" id="PF19263"/>
    </source>
</evidence>
<sequence>MNDLTVSPTGDEERSVEPNLPEAKLEDALDHLEWFRPEGPWTLTAIPPDGGPTKTETFGPKTATECLDWLHEQSADKMNLYFMVNPARTKLRSKAKKEDVEDLAWLHVDVDPKKLADLPDEKKVRHIEAQRARILPLLREFKPEPTLIIDSGGGFQALWRLDDPLYIGGNIPAAEEAEAYNQQLEILLGGDSCHNCDRILRLPGTINWPNEKKRKAGRVPALASVVQRHDDEEHIYGLGIFTPAPRVQSDDGGLVAPTVKISGNLPRLKDLDELPEAVTAGTKMLIVQGDDPDDQLRYDSRSEVTFAVCCELVRAGCDDDTIAAVLLDPDFGISAHTLNQKRSTAYAARQIQRAREEVSEPMLRKLNERHAVISDIGGKCRVVGEVLDRNLARPRTRISKQSFEDFRNRYMNIKVQSGETKDGNPTYTPAGKWWLEHPMRRQYETIVFAPGREVPEAYNLWQGFACEALPGDEHEPFLEHLRDNVCQGDNDHFQYLIRWMARAVQNPGEQGHVAVVLRGGRGTGKGSVAQIFGSLWGRHFLHISSAKHLVGQFNAHLRDCVALFADEAFYAGDKQHESTLKTLVTEDTLIVEGKGIDAEVAPNYVHLIMASNDDWVVPAGADERRYFILDVGEGKKQDKAYFRALHQAMDEGGREALLHYLMTMDLSDYEVREIPQTDALRDQKEQSLKPQEEWWLDVLRSGVMPGTVEPWKVKIDGSDEEAEELDRFRRSNGTFERPGLFDLMRLAAPTMRVSDASLGRFLRKQGFQSGFIQPGATTNRGWIFPPDLADARSEWMKRYGGGDWGFDGRSEWVKPDE</sequence>
<dbReference type="Proteomes" id="UP000617634">
    <property type="component" value="Unassembled WGS sequence"/>
</dbReference>
<comment type="caution">
    <text evidence="3">The sequence shown here is derived from an EMBL/GenBank/DDBJ whole genome shotgun (WGS) entry which is preliminary data.</text>
</comment>
<dbReference type="InterPro" id="IPR039459">
    <property type="entry name" value="RepB-like_DNA_primase_dom"/>
</dbReference>
<evidence type="ECO:0000313" key="4">
    <source>
        <dbReference type="Proteomes" id="UP000617634"/>
    </source>
</evidence>
<dbReference type="InterPro" id="IPR027417">
    <property type="entry name" value="P-loop_NTPase"/>
</dbReference>
<dbReference type="Gene3D" id="3.30.70.1790">
    <property type="entry name" value="RepB DNA-primase, N-terminal domain"/>
    <property type="match status" value="1"/>
</dbReference>
<evidence type="ECO:0000259" key="1">
    <source>
        <dbReference type="Pfam" id="PF16793"/>
    </source>
</evidence>
<dbReference type="EMBL" id="JADZGI010000001">
    <property type="protein sequence ID" value="MBH0111432.1"/>
    <property type="molecule type" value="Genomic_DNA"/>
</dbReference>
<keyword evidence="4" id="KW-1185">Reference proteome</keyword>
<dbReference type="Pfam" id="PF16793">
    <property type="entry name" value="RepB_primase"/>
    <property type="match status" value="1"/>
</dbReference>
<dbReference type="AlphaFoldDB" id="A0A931H8R5"/>
<dbReference type="SUPFAM" id="SSF52540">
    <property type="entry name" value="P-loop containing nucleoside triphosphate hydrolases"/>
    <property type="match status" value="1"/>
</dbReference>
<evidence type="ECO:0008006" key="5">
    <source>
        <dbReference type="Google" id="ProtNLM"/>
    </source>
</evidence>
<reference evidence="3" key="1">
    <citation type="submission" date="2020-11" db="EMBL/GenBank/DDBJ databases">
        <title>Novosphingobium aureum sp. nov., a marine bacterium isolated from sediment of a salt flat.</title>
        <authorList>
            <person name="Yoo Y."/>
            <person name="Kim J.-J."/>
        </authorList>
    </citation>
    <scope>NUCLEOTIDE SEQUENCE</scope>
    <source>
        <strain evidence="3">YJ-S2-02</strain>
    </source>
</reference>
<gene>
    <name evidence="3" type="ORF">I5E68_00520</name>
</gene>
<dbReference type="Pfam" id="PF19263">
    <property type="entry name" value="DUF5906"/>
    <property type="match status" value="1"/>
</dbReference>
<evidence type="ECO:0000313" key="3">
    <source>
        <dbReference type="EMBL" id="MBH0111432.1"/>
    </source>
</evidence>
<dbReference type="Gene3D" id="3.40.50.300">
    <property type="entry name" value="P-loop containing nucleotide triphosphate hydrolases"/>
    <property type="match status" value="1"/>
</dbReference>
<name>A0A931H8R5_9SPHN</name>
<accession>A0A931H8R5</accession>
<protein>
    <recommendedName>
        <fullName evidence="5">Integrase</fullName>
    </recommendedName>
</protein>
<dbReference type="InterPro" id="IPR045455">
    <property type="entry name" value="NrS-1_pol-like_helicase"/>
</dbReference>
<organism evidence="3 4">
    <name type="scientific">Novosphingobium aureum</name>
    <dbReference type="NCBI Taxonomy" id="2792964"/>
    <lineage>
        <taxon>Bacteria</taxon>
        <taxon>Pseudomonadati</taxon>
        <taxon>Pseudomonadota</taxon>
        <taxon>Alphaproteobacteria</taxon>
        <taxon>Sphingomonadales</taxon>
        <taxon>Sphingomonadaceae</taxon>
        <taxon>Novosphingobium</taxon>
    </lineage>
</organism>